<dbReference type="AlphaFoldDB" id="A0A564FYG2"/>
<dbReference type="PANTHER" id="PTHR23523">
    <property type="match status" value="1"/>
</dbReference>
<proteinExistence type="predicted"/>
<evidence type="ECO:0000313" key="7">
    <source>
        <dbReference type="EMBL" id="VUF13195.1"/>
    </source>
</evidence>
<protein>
    <submittedName>
        <fullName evidence="6 7">Transporter YycB</fullName>
    </submittedName>
</protein>
<dbReference type="InterPro" id="IPR020846">
    <property type="entry name" value="MFS_dom"/>
</dbReference>
<dbReference type="InterPro" id="IPR036259">
    <property type="entry name" value="MFS_trans_sf"/>
</dbReference>
<feature type="transmembrane region" description="Helical" evidence="4">
    <location>
        <begin position="74"/>
        <end position="93"/>
    </location>
</feature>
<feature type="transmembrane region" description="Helical" evidence="4">
    <location>
        <begin position="296"/>
        <end position="320"/>
    </location>
</feature>
<feature type="transmembrane region" description="Helical" evidence="4">
    <location>
        <begin position="270"/>
        <end position="290"/>
    </location>
</feature>
<gene>
    <name evidence="7" type="primary">yycB_2</name>
    <name evidence="6" type="ORF">IFDJLNFL_5055</name>
    <name evidence="7" type="ORF">MTDSW087_02894</name>
</gene>
<evidence type="ECO:0000256" key="4">
    <source>
        <dbReference type="SAM" id="Phobius"/>
    </source>
</evidence>
<dbReference type="RefSeq" id="WP_186383850.1">
    <property type="nucleotide sequence ID" value="NZ_BPQI01000189.1"/>
</dbReference>
<dbReference type="Proteomes" id="UP000401717">
    <property type="component" value="Unassembled WGS sequence"/>
</dbReference>
<evidence type="ECO:0000313" key="9">
    <source>
        <dbReference type="Proteomes" id="UP001055303"/>
    </source>
</evidence>
<reference evidence="6" key="2">
    <citation type="journal article" date="2021" name="Front. Microbiol.">
        <title>Comprehensive Comparative Genomics and Phenotyping of Methylobacterium Species.</title>
        <authorList>
            <person name="Alessa O."/>
            <person name="Ogura Y."/>
            <person name="Fujitani Y."/>
            <person name="Takami H."/>
            <person name="Hayashi T."/>
            <person name="Sahin N."/>
            <person name="Tani A."/>
        </authorList>
    </citation>
    <scope>NUCLEOTIDE SEQUENCE</scope>
    <source>
        <strain evidence="6">DSM 22415</strain>
    </source>
</reference>
<evidence type="ECO:0000313" key="6">
    <source>
        <dbReference type="EMBL" id="GJD59128.1"/>
    </source>
</evidence>
<dbReference type="Proteomes" id="UP001055303">
    <property type="component" value="Unassembled WGS sequence"/>
</dbReference>
<feature type="transmembrane region" description="Helical" evidence="4">
    <location>
        <begin position="130"/>
        <end position="152"/>
    </location>
</feature>
<feature type="transmembrane region" description="Helical" evidence="4">
    <location>
        <begin position="99"/>
        <end position="118"/>
    </location>
</feature>
<name>A0A564FYG2_9HYPH</name>
<dbReference type="InterPro" id="IPR052524">
    <property type="entry name" value="MFS_Cyanate_Porter"/>
</dbReference>
<reference evidence="7 8" key="1">
    <citation type="submission" date="2019-06" db="EMBL/GenBank/DDBJ databases">
        <authorList>
            <person name="Rodrigo-Torres L."/>
            <person name="Arahal R. D."/>
            <person name="Lucena T."/>
        </authorList>
    </citation>
    <scope>NUCLEOTIDE SEQUENCE [LARGE SCALE GENOMIC DNA]</scope>
    <source>
        <strain evidence="7 8">SW08-7</strain>
    </source>
</reference>
<feature type="transmembrane region" description="Helical" evidence="4">
    <location>
        <begin position="358"/>
        <end position="379"/>
    </location>
</feature>
<evidence type="ECO:0000313" key="8">
    <source>
        <dbReference type="Proteomes" id="UP000401717"/>
    </source>
</evidence>
<feature type="transmembrane region" description="Helical" evidence="4">
    <location>
        <begin position="244"/>
        <end position="263"/>
    </location>
</feature>
<dbReference type="PROSITE" id="PS50850">
    <property type="entry name" value="MFS"/>
    <property type="match status" value="1"/>
</dbReference>
<dbReference type="EMBL" id="BPQI01000189">
    <property type="protein sequence ID" value="GJD59128.1"/>
    <property type="molecule type" value="Genomic_DNA"/>
</dbReference>
<dbReference type="Pfam" id="PF07690">
    <property type="entry name" value="MFS_1"/>
    <property type="match status" value="1"/>
</dbReference>
<dbReference type="InterPro" id="IPR011701">
    <property type="entry name" value="MFS"/>
</dbReference>
<keyword evidence="2 4" id="KW-1133">Transmembrane helix</keyword>
<reference evidence="6" key="3">
    <citation type="submission" date="2021-08" db="EMBL/GenBank/DDBJ databases">
        <authorList>
            <person name="Tani A."/>
            <person name="Ola A."/>
            <person name="Ogura Y."/>
            <person name="Katsura K."/>
            <person name="Hayashi T."/>
        </authorList>
    </citation>
    <scope>NUCLEOTIDE SEQUENCE</scope>
    <source>
        <strain evidence="6">DSM 22415</strain>
    </source>
</reference>
<evidence type="ECO:0000259" key="5">
    <source>
        <dbReference type="PROSITE" id="PS50850"/>
    </source>
</evidence>
<feature type="transmembrane region" description="Helical" evidence="4">
    <location>
        <begin position="46"/>
        <end position="67"/>
    </location>
</feature>
<keyword evidence="3 4" id="KW-0472">Membrane</keyword>
<dbReference type="PANTHER" id="PTHR23523:SF2">
    <property type="entry name" value="2-NITROIMIDAZOLE TRANSPORTER"/>
    <property type="match status" value="1"/>
</dbReference>
<keyword evidence="9" id="KW-1185">Reference proteome</keyword>
<keyword evidence="1 4" id="KW-0812">Transmembrane</keyword>
<feature type="transmembrane region" description="Helical" evidence="4">
    <location>
        <begin position="164"/>
        <end position="186"/>
    </location>
</feature>
<feature type="transmembrane region" description="Helical" evidence="4">
    <location>
        <begin position="207"/>
        <end position="224"/>
    </location>
</feature>
<dbReference type="Gene3D" id="1.20.1250.20">
    <property type="entry name" value="MFS general substrate transporter like domains"/>
    <property type="match status" value="2"/>
</dbReference>
<evidence type="ECO:0000256" key="1">
    <source>
        <dbReference type="ARBA" id="ARBA00022692"/>
    </source>
</evidence>
<dbReference type="EMBL" id="CABFVH010000017">
    <property type="protein sequence ID" value="VUF13195.1"/>
    <property type="molecule type" value="Genomic_DNA"/>
</dbReference>
<evidence type="ECO:0000256" key="3">
    <source>
        <dbReference type="ARBA" id="ARBA00023136"/>
    </source>
</evidence>
<organism evidence="7 8">
    <name type="scientific">Methylobacterium dankookense</name>
    <dbReference type="NCBI Taxonomy" id="560405"/>
    <lineage>
        <taxon>Bacteria</taxon>
        <taxon>Pseudomonadati</taxon>
        <taxon>Pseudomonadota</taxon>
        <taxon>Alphaproteobacteria</taxon>
        <taxon>Hyphomicrobiales</taxon>
        <taxon>Methylobacteriaceae</taxon>
        <taxon>Methylobacterium</taxon>
    </lineage>
</organism>
<accession>A0A564FYG2</accession>
<sequence length="388" mass="39932">MHRSRDFMLTLALLWFAGVALRATILALPPVLPAVSSELGLSAADIGVLAGLPSLLFAVASLPAATLIPRIGPVPTLVLGLLVNAIGAAARGFAQGTVALEAATALMCLGVAVMQPVLPALVRAWAPRRIGFATAVYTNGLLVGEVIPIVWIPGSELPLVGGGWRAALAVWALPVLATALGFVLSGRHLALPSTPPRGRLNWRDGRVWRAGLLLGGVNASYFGLNGFLPGWFSATGWPELVQPALIALNIAQLPASFLMLVLADRLVRRPMAYGIGSAVYVAGVVGLIVVPGPLAVAAAAVAGFANAALLTLALAVPSVLADGEEVPRLSAAMFSIGYGFAVGMALLAGRLWDASGMAVLAVLPFALTSALTGLLGLTLRPHVFTRRF</sequence>
<dbReference type="SUPFAM" id="SSF103473">
    <property type="entry name" value="MFS general substrate transporter"/>
    <property type="match status" value="1"/>
</dbReference>
<dbReference type="GO" id="GO:0022857">
    <property type="term" value="F:transmembrane transporter activity"/>
    <property type="evidence" value="ECO:0007669"/>
    <property type="project" value="InterPro"/>
</dbReference>
<evidence type="ECO:0000256" key="2">
    <source>
        <dbReference type="ARBA" id="ARBA00022989"/>
    </source>
</evidence>
<feature type="transmembrane region" description="Helical" evidence="4">
    <location>
        <begin position="332"/>
        <end position="352"/>
    </location>
</feature>
<feature type="domain" description="Major facilitator superfamily (MFS) profile" evidence="5">
    <location>
        <begin position="10"/>
        <end position="388"/>
    </location>
</feature>